<evidence type="ECO:0000259" key="3">
    <source>
        <dbReference type="PROSITE" id="PS50078"/>
    </source>
</evidence>
<dbReference type="PROSITE" id="PS50011">
    <property type="entry name" value="PROTEIN_KINASE_DOM"/>
    <property type="match status" value="1"/>
</dbReference>
<dbReference type="PROSITE" id="PS50078">
    <property type="entry name" value="POLO_BOX"/>
    <property type="match status" value="1"/>
</dbReference>
<gene>
    <name evidence="4" type="ORF">EG68_06936</name>
</gene>
<dbReference type="SUPFAM" id="SSF56112">
    <property type="entry name" value="Protein kinase-like (PK-like)"/>
    <property type="match status" value="1"/>
</dbReference>
<dbReference type="Pfam" id="PF00069">
    <property type="entry name" value="Pkinase"/>
    <property type="match status" value="1"/>
</dbReference>
<dbReference type="SUPFAM" id="SSF82615">
    <property type="entry name" value="Polo-box domain"/>
    <property type="match status" value="1"/>
</dbReference>
<dbReference type="Gene3D" id="1.10.510.10">
    <property type="entry name" value="Transferase(Phosphotransferase) domain 1"/>
    <property type="match status" value="1"/>
</dbReference>
<dbReference type="Proteomes" id="UP000822476">
    <property type="component" value="Unassembled WGS sequence"/>
</dbReference>
<dbReference type="InterPro" id="IPR036947">
    <property type="entry name" value="POLO_box_dom_sf"/>
</dbReference>
<name>A0A8S9YSI9_9TREM</name>
<evidence type="ECO:0000313" key="4">
    <source>
        <dbReference type="EMBL" id="KAF7256366.1"/>
    </source>
</evidence>
<feature type="domain" description="Protein kinase" evidence="2">
    <location>
        <begin position="226"/>
        <end position="562"/>
    </location>
</feature>
<feature type="region of interest" description="Disordered" evidence="1">
    <location>
        <begin position="164"/>
        <end position="183"/>
    </location>
</feature>
<feature type="domain" description="POLO box" evidence="3">
    <location>
        <begin position="833"/>
        <end position="921"/>
    </location>
</feature>
<evidence type="ECO:0000256" key="1">
    <source>
        <dbReference type="SAM" id="MobiDB-lite"/>
    </source>
</evidence>
<evidence type="ECO:0000313" key="5">
    <source>
        <dbReference type="Proteomes" id="UP000822476"/>
    </source>
</evidence>
<dbReference type="GO" id="GO:0005524">
    <property type="term" value="F:ATP binding"/>
    <property type="evidence" value="ECO:0007669"/>
    <property type="project" value="InterPro"/>
</dbReference>
<proteinExistence type="predicted"/>
<dbReference type="AlphaFoldDB" id="A0A8S9YSI9"/>
<dbReference type="InterPro" id="IPR008271">
    <property type="entry name" value="Ser/Thr_kinase_AS"/>
</dbReference>
<dbReference type="Gene3D" id="3.30.200.20">
    <property type="entry name" value="Phosphorylase Kinase, domain 1"/>
    <property type="match status" value="1"/>
</dbReference>
<evidence type="ECO:0000259" key="2">
    <source>
        <dbReference type="PROSITE" id="PS50011"/>
    </source>
</evidence>
<sequence>MDRSLSENAPFRRNVGSRWTRSYEHLLRIPSFSSLFTWRHVRTKRSSSEKTFQPMQSALLVSSSTNNVNTENSNSVSPLSGRKRRSKTSWSFRLKTFLRVPDFRFSSMDPLPIGSFKRRNQSSVQLASTPRENVINRSPSLYDRPGTLNLRSINKQQFSKRLRDCSGSQPLLGQEKTSSSPWLTIPSTDFTSSLQSPSTRTSSPFTVSAENAQTPISPTPPAGVKVHLKRLLGSGANGFCHEVELIPLDCSDDHLQIAQMKESGYENLPRQAALKVLPFDVYQSKSMTIHREITTQRHLTHSNVLRLFWAYNEQRLQAVCLLLEYCSMGSLMDLFDSFRTSVATPESTENDDSDKKETQSNSLIHDPTTGDFPYSLSRTIFRGMMLGLSYLHDEHGIVHRDIKPSNVLLADGFVAKLSDFGLACSEQQCLTEKSQICGTPNYLAPEVFLKEGHSKASDCWAAGATLYFMLCGRPPFQSLLEQTDHFLTEKLEQRRLSGATVRHPSNRSAAVQVRSICRNLLWGRYTFRSSLNQAARQTIRALLRRAPTARPTATKVLSMDFCTKSANSRSVRIAEQAGVEHGTWSGHTEASMHGLLDTRKQSKTTDGQVSIQDSRERKHIPIDRVFDENRASSVENVTIDANEENISMHRTIRHVGDTVYTGNRAVYDVFKLLFVRVNDHVEREPQTELVLHWVSRWALTNHPLLYYTLDEVLLRQTVGDINNPEVHTELCLPSREESWGVTNQTGQGLMQFKGQRVIQFEHNATSNNSVTSQLPSMVDVRTHCEFLIRQLKHFSPISLQFSSISQDPTEHAISTDHSTSTVDPATDSINPVFVQRWRDHGNNVIFSFSTGGWQVNFHDHSKLIIHYPYLLVYADPGVSTVNGHTYHVLTSYDQLESEFKTWILLHSHLKSILQILLFTLL</sequence>
<protein>
    <submittedName>
        <fullName evidence="4">Uncharacterized protein</fullName>
    </submittedName>
</protein>
<dbReference type="Gene3D" id="3.30.1120.30">
    <property type="entry name" value="POLO box domain"/>
    <property type="match status" value="1"/>
</dbReference>
<feature type="compositionally biased region" description="Low complexity" evidence="1">
    <location>
        <begin position="63"/>
        <end position="77"/>
    </location>
</feature>
<dbReference type="SMART" id="SM00220">
    <property type="entry name" value="S_TKc"/>
    <property type="match status" value="1"/>
</dbReference>
<dbReference type="InterPro" id="IPR000719">
    <property type="entry name" value="Prot_kinase_dom"/>
</dbReference>
<dbReference type="GO" id="GO:0005634">
    <property type="term" value="C:nucleus"/>
    <property type="evidence" value="ECO:0007669"/>
    <property type="project" value="TreeGrafter"/>
</dbReference>
<keyword evidence="5" id="KW-1185">Reference proteome</keyword>
<dbReference type="OrthoDB" id="6238828at2759"/>
<feature type="region of interest" description="Disordered" evidence="1">
    <location>
        <begin position="63"/>
        <end position="82"/>
    </location>
</feature>
<dbReference type="InterPro" id="IPR011009">
    <property type="entry name" value="Kinase-like_dom_sf"/>
</dbReference>
<dbReference type="PANTHER" id="PTHR24345">
    <property type="entry name" value="SERINE/THREONINE-PROTEIN KINASE PLK"/>
    <property type="match status" value="1"/>
</dbReference>
<accession>A0A8S9YSI9</accession>
<comment type="caution">
    <text evidence="4">The sequence shown here is derived from an EMBL/GenBank/DDBJ whole genome shotgun (WGS) entry which is preliminary data.</text>
</comment>
<dbReference type="InterPro" id="IPR000959">
    <property type="entry name" value="POLO_box_dom"/>
</dbReference>
<feature type="compositionally biased region" description="Polar residues" evidence="1">
    <location>
        <begin position="166"/>
        <end position="183"/>
    </location>
</feature>
<reference evidence="4" key="1">
    <citation type="submission" date="2019-07" db="EMBL/GenBank/DDBJ databases">
        <title>Annotation for the trematode Paragonimus miyazaki's.</title>
        <authorList>
            <person name="Choi Y.-J."/>
        </authorList>
    </citation>
    <scope>NUCLEOTIDE SEQUENCE</scope>
    <source>
        <strain evidence="4">Japan</strain>
    </source>
</reference>
<organism evidence="4 5">
    <name type="scientific">Paragonimus skrjabini miyazakii</name>
    <dbReference type="NCBI Taxonomy" id="59628"/>
    <lineage>
        <taxon>Eukaryota</taxon>
        <taxon>Metazoa</taxon>
        <taxon>Spiralia</taxon>
        <taxon>Lophotrochozoa</taxon>
        <taxon>Platyhelminthes</taxon>
        <taxon>Trematoda</taxon>
        <taxon>Digenea</taxon>
        <taxon>Plagiorchiida</taxon>
        <taxon>Troglotremata</taxon>
        <taxon>Troglotrematidae</taxon>
        <taxon>Paragonimus</taxon>
    </lineage>
</organism>
<dbReference type="EMBL" id="JTDE01003186">
    <property type="protein sequence ID" value="KAF7256366.1"/>
    <property type="molecule type" value="Genomic_DNA"/>
</dbReference>
<feature type="region of interest" description="Disordered" evidence="1">
    <location>
        <begin position="344"/>
        <end position="369"/>
    </location>
</feature>
<dbReference type="GO" id="GO:0004672">
    <property type="term" value="F:protein kinase activity"/>
    <property type="evidence" value="ECO:0007669"/>
    <property type="project" value="InterPro"/>
</dbReference>
<dbReference type="PROSITE" id="PS00108">
    <property type="entry name" value="PROTEIN_KINASE_ST"/>
    <property type="match status" value="1"/>
</dbReference>